<evidence type="ECO:0000313" key="2">
    <source>
        <dbReference type="Proteomes" id="UP001168694"/>
    </source>
</evidence>
<dbReference type="EMBL" id="JAUHLN010000002">
    <property type="protein sequence ID" value="MDN4073638.1"/>
    <property type="molecule type" value="Genomic_DNA"/>
</dbReference>
<accession>A0ABT8E6V2</accession>
<dbReference type="RefSeq" id="WP_290399745.1">
    <property type="nucleotide sequence ID" value="NZ_JAUHLN010000002.1"/>
</dbReference>
<sequence>MNNHVLHQQRTENILLSLKKLDYLSRSQLQTLHNLKGTRNANRVLNGLSQYLTSFRHGLEKVYCLNKNGRERVQATVIRKKTPNIQHFLLRNQFFIHMKRPTTWENEIKVKVGDMALVCDAKFDYKGVPCFVEVDVSQPMAKNALKIDKYKKLKQMTGDPFNIIWVTELETRRHKLTQLCEGLVGRVYTFNEIK</sequence>
<dbReference type="Pfam" id="PF13814">
    <property type="entry name" value="Replic_Relax"/>
    <property type="match status" value="1"/>
</dbReference>
<dbReference type="InterPro" id="IPR025855">
    <property type="entry name" value="Replic_Relax"/>
</dbReference>
<reference evidence="1" key="1">
    <citation type="submission" date="2023-06" db="EMBL/GenBank/DDBJ databases">
        <title>Draft Genome Sequences of Representative Paenibacillus Polymyxa, Bacillus cereus, Fictibacillus sp., and Brevibacillus agri Strains Isolated from Amazonian Dark Earth.</title>
        <authorList>
            <person name="Pellegrinetti T.A."/>
            <person name="Cunha I.C.M."/>
            <person name="Chaves M.G."/>
            <person name="Freitas A.S."/>
            <person name="Silva A.V.R."/>
            <person name="Tsai S.M."/>
            <person name="Mendes L.W."/>
        </authorList>
    </citation>
    <scope>NUCLEOTIDE SEQUENCE</scope>
    <source>
        <strain evidence="1">CENA-BCM004</strain>
    </source>
</reference>
<keyword evidence="2" id="KW-1185">Reference proteome</keyword>
<proteinExistence type="predicted"/>
<gene>
    <name evidence="1" type="ORF">QYF49_11565</name>
</gene>
<name>A0ABT8E6V2_9BACL</name>
<dbReference type="Proteomes" id="UP001168694">
    <property type="component" value="Unassembled WGS sequence"/>
</dbReference>
<comment type="caution">
    <text evidence="1">The sequence shown here is derived from an EMBL/GenBank/DDBJ whole genome shotgun (WGS) entry which is preliminary data.</text>
</comment>
<protein>
    <submittedName>
        <fullName evidence="1">Replication-relaxation family protein</fullName>
    </submittedName>
</protein>
<organism evidence="1 2">
    <name type="scientific">Fictibacillus terranigra</name>
    <dbReference type="NCBI Taxonomy" id="3058424"/>
    <lineage>
        <taxon>Bacteria</taxon>
        <taxon>Bacillati</taxon>
        <taxon>Bacillota</taxon>
        <taxon>Bacilli</taxon>
        <taxon>Bacillales</taxon>
        <taxon>Fictibacillaceae</taxon>
        <taxon>Fictibacillus</taxon>
    </lineage>
</organism>
<evidence type="ECO:0000313" key="1">
    <source>
        <dbReference type="EMBL" id="MDN4073638.1"/>
    </source>
</evidence>